<dbReference type="SUPFAM" id="SSF56601">
    <property type="entry name" value="beta-lactamase/transpeptidase-like"/>
    <property type="match status" value="1"/>
</dbReference>
<dbReference type="Gene3D" id="3.30.10.20">
    <property type="match status" value="2"/>
</dbReference>
<dbReference type="SUPFAM" id="SSF54184">
    <property type="entry name" value="Penicillin-binding protein 2x (pbp-2x), c-terminal domain"/>
    <property type="match status" value="1"/>
</dbReference>
<feature type="coiled-coil region" evidence="4">
    <location>
        <begin position="277"/>
        <end position="304"/>
    </location>
</feature>
<keyword evidence="4" id="KW-0175">Coiled coil</keyword>
<reference evidence="7" key="2">
    <citation type="submission" date="2021-04" db="EMBL/GenBank/DDBJ databases">
        <authorList>
            <person name="Gilroy R."/>
        </authorList>
    </citation>
    <scope>NUCLEOTIDE SEQUENCE</scope>
    <source>
        <strain evidence="7">CHK188-16595</strain>
    </source>
</reference>
<keyword evidence="5" id="KW-0812">Transmembrane</keyword>
<dbReference type="Gene3D" id="3.90.1310.10">
    <property type="entry name" value="Penicillin-binding protein 2a (Domain 2)"/>
    <property type="match status" value="1"/>
</dbReference>
<evidence type="ECO:0000313" key="8">
    <source>
        <dbReference type="Proteomes" id="UP000823877"/>
    </source>
</evidence>
<reference evidence="7" key="1">
    <citation type="journal article" date="2021" name="PeerJ">
        <title>Extensive microbial diversity within the chicken gut microbiome revealed by metagenomics and culture.</title>
        <authorList>
            <person name="Gilroy R."/>
            <person name="Ravi A."/>
            <person name="Getino M."/>
            <person name="Pursley I."/>
            <person name="Horton D.L."/>
            <person name="Alikhan N.F."/>
            <person name="Baker D."/>
            <person name="Gharbi K."/>
            <person name="Hall N."/>
            <person name="Watson M."/>
            <person name="Adriaenssens E.M."/>
            <person name="Foster-Nyarko E."/>
            <person name="Jarju S."/>
            <person name="Secka A."/>
            <person name="Antonio M."/>
            <person name="Oren A."/>
            <person name="Chaudhuri R.R."/>
            <person name="La Ragione R."/>
            <person name="Hildebrand F."/>
            <person name="Pallen M.J."/>
        </authorList>
    </citation>
    <scope>NUCLEOTIDE SEQUENCE</scope>
    <source>
        <strain evidence="7">CHK188-16595</strain>
    </source>
</reference>
<proteinExistence type="inferred from homology"/>
<dbReference type="CDD" id="cd06576">
    <property type="entry name" value="PASTA_Pbp2x-like_1"/>
    <property type="match status" value="1"/>
</dbReference>
<dbReference type="SMART" id="SM00740">
    <property type="entry name" value="PASTA"/>
    <property type="match status" value="2"/>
</dbReference>
<dbReference type="Pfam" id="PF00905">
    <property type="entry name" value="Transpeptidase"/>
    <property type="match status" value="1"/>
</dbReference>
<dbReference type="PANTHER" id="PTHR30627:SF1">
    <property type="entry name" value="PEPTIDOGLYCAN D,D-TRANSPEPTIDASE FTSI"/>
    <property type="match status" value="1"/>
</dbReference>
<keyword evidence="3 5" id="KW-0472">Membrane</keyword>
<sequence>MTSFRKVFKSRALILFLVIALLFVTDIGRLFYIQVVKGEEYADKAQSQQLSDTEIEANRGTIYDSEGNILAQSATVWTVFLDPSNITDDNRQTIVDYLASAFEYDDEQKQELLEKSKADGKYQVVEKNVENRLKEEIAAFVSDNKLSLCIGFEEGTRRYYPYGKLASSVIGFTGADNQGLAGIESYYNEQLTGTNGRVITAKDAKSNSISNDYETSYDAQDGYSLKLTINTTIQYYLEKELERTLNEYSAKGCYGVVMDCNTGAVLAMASLPDYDCNDPYEITYEEYQKELDSIQNETQKTEKQSEYIQRQWRNFIVSDTYVPGSVFKTFMASAVLEEGVATLDTKYTCTGSIKVDKHIMHCHYHPGHGTQTLTQGLENSCNPFFITLGQKLGVHNYYKYFNGFGFTEKTGIDVPGEASPQYYKEDEYGIVELSSASFGQTNSLTPIQVCTGLCAIANGGKLLTPYVVSEITDENGNTVSKTQLNVVRQVISEDTSKKVCQMMQSVVDNGTGKNGYVAGYRVGGKTGTSTKLGESKPGEKDKYIVSFAAIAPADDPQIAMLIICDEPNVDLGGGAICAPIAATVIEESMAELGIEPVYTDEEKKDLSVSTPAVIGKSAKEAENTIKNAGLEVKVVGDGDKVLNQSPASGATIPSGGTVVIYTEDTEKQTVKVPDFAGLTVAQANRLAASNNINLEISGNTANDALVVAYKQSEDAGKEVEIGTVVTVSFKSTQAVLD</sequence>
<feature type="domain" description="PASTA" evidence="6">
    <location>
        <begin position="666"/>
        <end position="731"/>
    </location>
</feature>
<dbReference type="GO" id="GO:0008658">
    <property type="term" value="F:penicillin binding"/>
    <property type="evidence" value="ECO:0007669"/>
    <property type="project" value="InterPro"/>
</dbReference>
<dbReference type="Pfam" id="PF03793">
    <property type="entry name" value="PASTA"/>
    <property type="match status" value="2"/>
</dbReference>
<evidence type="ECO:0000256" key="3">
    <source>
        <dbReference type="ARBA" id="ARBA00023136"/>
    </source>
</evidence>
<comment type="caution">
    <text evidence="7">The sequence shown here is derived from an EMBL/GenBank/DDBJ whole genome shotgun (WGS) entry which is preliminary data.</text>
</comment>
<evidence type="ECO:0000256" key="5">
    <source>
        <dbReference type="SAM" id="Phobius"/>
    </source>
</evidence>
<dbReference type="InterPro" id="IPR036138">
    <property type="entry name" value="PBP_dimer_sf"/>
</dbReference>
<evidence type="ECO:0000256" key="4">
    <source>
        <dbReference type="SAM" id="Coils"/>
    </source>
</evidence>
<dbReference type="PROSITE" id="PS51178">
    <property type="entry name" value="PASTA"/>
    <property type="match status" value="2"/>
</dbReference>
<dbReference type="InterPro" id="IPR005311">
    <property type="entry name" value="PBP_dimer"/>
</dbReference>
<dbReference type="InterPro" id="IPR012338">
    <property type="entry name" value="Beta-lactam/transpept-like"/>
</dbReference>
<dbReference type="GO" id="GO:0005886">
    <property type="term" value="C:plasma membrane"/>
    <property type="evidence" value="ECO:0007669"/>
    <property type="project" value="TreeGrafter"/>
</dbReference>
<dbReference type="EMBL" id="DWXN01000012">
    <property type="protein sequence ID" value="HJB75588.1"/>
    <property type="molecule type" value="Genomic_DNA"/>
</dbReference>
<feature type="domain" description="PASTA" evidence="6">
    <location>
        <begin position="600"/>
        <end position="664"/>
    </location>
</feature>
<evidence type="ECO:0000259" key="6">
    <source>
        <dbReference type="PROSITE" id="PS51178"/>
    </source>
</evidence>
<dbReference type="PANTHER" id="PTHR30627">
    <property type="entry name" value="PEPTIDOGLYCAN D,D-TRANSPEPTIDASE"/>
    <property type="match status" value="1"/>
</dbReference>
<gene>
    <name evidence="7" type="ORF">IAA37_07980</name>
</gene>
<dbReference type="InterPro" id="IPR001460">
    <property type="entry name" value="PCN-bd_Tpept"/>
</dbReference>
<dbReference type="SUPFAM" id="SSF56519">
    <property type="entry name" value="Penicillin binding protein dimerisation domain"/>
    <property type="match status" value="1"/>
</dbReference>
<accession>A0A9D2ML92</accession>
<comment type="subcellular location">
    <subcellularLocation>
        <location evidence="1">Membrane</location>
    </subcellularLocation>
</comment>
<organism evidence="7 8">
    <name type="scientific">Candidatus Eubacterium faecale</name>
    <dbReference type="NCBI Taxonomy" id="2838568"/>
    <lineage>
        <taxon>Bacteria</taxon>
        <taxon>Bacillati</taxon>
        <taxon>Bacillota</taxon>
        <taxon>Clostridia</taxon>
        <taxon>Eubacteriales</taxon>
        <taxon>Eubacteriaceae</taxon>
        <taxon>Eubacterium</taxon>
    </lineage>
</organism>
<dbReference type="Pfam" id="PF03717">
    <property type="entry name" value="PBP_dimer"/>
    <property type="match status" value="1"/>
</dbReference>
<evidence type="ECO:0000256" key="2">
    <source>
        <dbReference type="ARBA" id="ARBA00007171"/>
    </source>
</evidence>
<comment type="similarity">
    <text evidence="2">Belongs to the transpeptidase family.</text>
</comment>
<dbReference type="GO" id="GO:0071555">
    <property type="term" value="P:cell wall organization"/>
    <property type="evidence" value="ECO:0007669"/>
    <property type="project" value="TreeGrafter"/>
</dbReference>
<dbReference type="Proteomes" id="UP000823877">
    <property type="component" value="Unassembled WGS sequence"/>
</dbReference>
<dbReference type="Gene3D" id="3.40.710.10">
    <property type="entry name" value="DD-peptidase/beta-lactamase superfamily"/>
    <property type="match status" value="1"/>
</dbReference>
<dbReference type="InterPro" id="IPR005543">
    <property type="entry name" value="PASTA_dom"/>
</dbReference>
<feature type="transmembrane region" description="Helical" evidence="5">
    <location>
        <begin position="12"/>
        <end position="32"/>
    </location>
</feature>
<dbReference type="InterPro" id="IPR050515">
    <property type="entry name" value="Beta-lactam/transpept"/>
</dbReference>
<protein>
    <submittedName>
        <fullName evidence="7">PASTA domain-containing protein</fullName>
    </submittedName>
</protein>
<dbReference type="AlphaFoldDB" id="A0A9D2ML92"/>
<evidence type="ECO:0000256" key="1">
    <source>
        <dbReference type="ARBA" id="ARBA00004370"/>
    </source>
</evidence>
<evidence type="ECO:0000313" key="7">
    <source>
        <dbReference type="EMBL" id="HJB75588.1"/>
    </source>
</evidence>
<name>A0A9D2ML92_9FIRM</name>
<keyword evidence="5" id="KW-1133">Transmembrane helix</keyword>